<comment type="similarity">
    <text evidence="3 7">Belongs to the flagella basal body rod proteins family.</text>
</comment>
<keyword evidence="11" id="KW-0966">Cell projection</keyword>
<dbReference type="Pfam" id="PF06429">
    <property type="entry name" value="Flg_bbr_C"/>
    <property type="match status" value="1"/>
</dbReference>
<dbReference type="PRINTS" id="PR01005">
    <property type="entry name" value="FLGHOOKAP1"/>
</dbReference>
<feature type="domain" description="Flagellar hook-associated protein FlgK helical" evidence="10">
    <location>
        <begin position="93"/>
        <end position="318"/>
    </location>
</feature>
<dbReference type="InterPro" id="IPR010930">
    <property type="entry name" value="Flg_bb/hook_C_dom"/>
</dbReference>
<dbReference type="GO" id="GO:0005576">
    <property type="term" value="C:extracellular region"/>
    <property type="evidence" value="ECO:0007669"/>
    <property type="project" value="UniProtKB-SubCell"/>
</dbReference>
<evidence type="ECO:0000313" key="11">
    <source>
        <dbReference type="EMBL" id="MSU00139.1"/>
    </source>
</evidence>
<sequence>MSFGGLYISISGLQATKTSLNTVSHNIANSDNPNYVRQSALHKDNYYRTDGRFQTGTGVSVGEIRQIRDEFLDIRLRREISSFGYHYAKSGILEDVEGVFNETTNSGLQKTMNELWSNWNELGKEAESLTIRGLVHESAVAFTETVNHISTQLNHIKQSLNKEIGNKVNEINNILNGVSKLNSKIKLVEGENSRIKANDYRDERNALLDRLAQLIPVNIHENKFGESVISMQGRDLVNGSYVSTIDIRNNAEGLGEIYWQNTNEKIELSSGELAGYINARDVSVVNYMERLDTLVKDIAEKINEIHSKGYDLEGNGGVDGSGNGLGEPFFIGIGAKGAAGTIKVNPVLSDYNKIAASTDPDGIGNGDIANEIYNLRDLEITDGMNPDEYYRDIFLSVGIEREESRNIVNNQGFLINSIDEKRKSISAVSLDEEMTDMIKYQHAYTANSRVINAIDEMIETVVNRVGLVGR</sequence>
<dbReference type="EMBL" id="VUNQ01000002">
    <property type="protein sequence ID" value="MSU00139.1"/>
    <property type="molecule type" value="Genomic_DNA"/>
</dbReference>
<protein>
    <recommendedName>
        <fullName evidence="4 7">Flagellar hook-associated protein 1</fullName>
        <shortName evidence="7">HAP1</shortName>
    </recommendedName>
</protein>
<dbReference type="RefSeq" id="WP_154438397.1">
    <property type="nucleotide sequence ID" value="NZ_JAHLPJ010000001.1"/>
</dbReference>
<evidence type="ECO:0000256" key="4">
    <source>
        <dbReference type="ARBA" id="ARBA00016244"/>
    </source>
</evidence>
<accession>A0A6N7XDN1</accession>
<organism evidence="11 12">
    <name type="scientific">Tissierella pigra</name>
    <dbReference type="NCBI Taxonomy" id="2607614"/>
    <lineage>
        <taxon>Bacteria</taxon>
        <taxon>Bacillati</taxon>
        <taxon>Bacillota</taxon>
        <taxon>Tissierellia</taxon>
        <taxon>Tissierellales</taxon>
        <taxon>Tissierellaceae</taxon>
        <taxon>Tissierella</taxon>
    </lineage>
</organism>
<comment type="caution">
    <text evidence="11">The sequence shown here is derived from an EMBL/GenBank/DDBJ whole genome shotgun (WGS) entry which is preliminary data.</text>
</comment>
<evidence type="ECO:0000313" key="12">
    <source>
        <dbReference type="Proteomes" id="UP000469523"/>
    </source>
</evidence>
<dbReference type="AlphaFoldDB" id="A0A6N7XDN1"/>
<evidence type="ECO:0000256" key="3">
    <source>
        <dbReference type="ARBA" id="ARBA00009677"/>
    </source>
</evidence>
<evidence type="ECO:0000256" key="7">
    <source>
        <dbReference type="RuleBase" id="RU362065"/>
    </source>
</evidence>
<dbReference type="SUPFAM" id="SSF64518">
    <property type="entry name" value="Phase 1 flagellin"/>
    <property type="match status" value="1"/>
</dbReference>
<dbReference type="PANTHER" id="PTHR30033">
    <property type="entry name" value="FLAGELLAR HOOK-ASSOCIATED PROTEIN 1"/>
    <property type="match status" value="1"/>
</dbReference>
<dbReference type="PANTHER" id="PTHR30033:SF1">
    <property type="entry name" value="FLAGELLAR HOOK-ASSOCIATED PROTEIN 1"/>
    <property type="match status" value="1"/>
</dbReference>
<feature type="domain" description="Flagellar basal body rod protein N-terminal" evidence="8">
    <location>
        <begin position="6"/>
        <end position="35"/>
    </location>
</feature>
<name>A0A6N7XDN1_9FIRM</name>
<evidence type="ECO:0000259" key="10">
    <source>
        <dbReference type="Pfam" id="PF22638"/>
    </source>
</evidence>
<evidence type="ECO:0000259" key="8">
    <source>
        <dbReference type="Pfam" id="PF00460"/>
    </source>
</evidence>
<dbReference type="Pfam" id="PF22638">
    <property type="entry name" value="FlgK_D1"/>
    <property type="match status" value="1"/>
</dbReference>
<dbReference type="NCBIfam" id="TIGR02492">
    <property type="entry name" value="flgK_ends"/>
    <property type="match status" value="1"/>
</dbReference>
<reference evidence="11 12" key="1">
    <citation type="submission" date="2019-09" db="EMBL/GenBank/DDBJ databases">
        <title>In-depth cultivation of the pig gut microbiome towards novel bacterial diversity and tailored functional studies.</title>
        <authorList>
            <person name="Wylensek D."/>
            <person name="Hitch T.C.A."/>
            <person name="Clavel T."/>
        </authorList>
    </citation>
    <scope>NUCLEOTIDE SEQUENCE [LARGE SCALE GENOMIC DNA]</scope>
    <source>
        <strain evidence="11 12">WCA3-693-APC-4?</strain>
    </source>
</reference>
<evidence type="ECO:0000259" key="9">
    <source>
        <dbReference type="Pfam" id="PF06429"/>
    </source>
</evidence>
<dbReference type="Proteomes" id="UP000469523">
    <property type="component" value="Unassembled WGS sequence"/>
</dbReference>
<keyword evidence="6 7" id="KW-0975">Bacterial flagellum</keyword>
<keyword evidence="11" id="KW-0282">Flagellum</keyword>
<keyword evidence="11" id="KW-0969">Cilium</keyword>
<dbReference type="Pfam" id="PF00460">
    <property type="entry name" value="Flg_bb_rod"/>
    <property type="match status" value="1"/>
</dbReference>
<feature type="domain" description="Flagellar basal-body/hook protein C-terminal" evidence="9">
    <location>
        <begin position="425"/>
        <end position="463"/>
    </location>
</feature>
<evidence type="ECO:0000256" key="5">
    <source>
        <dbReference type="ARBA" id="ARBA00022525"/>
    </source>
</evidence>
<dbReference type="InterPro" id="IPR002371">
    <property type="entry name" value="FlgK"/>
</dbReference>
<proteinExistence type="inferred from homology"/>
<keyword evidence="5 7" id="KW-0964">Secreted</keyword>
<comment type="subcellular location">
    <subcellularLocation>
        <location evidence="1 7">Bacterial flagellum</location>
    </subcellularLocation>
    <subcellularLocation>
        <location evidence="2 7">Secreted</location>
    </subcellularLocation>
</comment>
<evidence type="ECO:0000256" key="2">
    <source>
        <dbReference type="ARBA" id="ARBA00004613"/>
    </source>
</evidence>
<dbReference type="GO" id="GO:0009424">
    <property type="term" value="C:bacterial-type flagellum hook"/>
    <property type="evidence" value="ECO:0007669"/>
    <property type="project" value="UniProtKB-UniRule"/>
</dbReference>
<gene>
    <name evidence="7 11" type="primary">flgK</name>
    <name evidence="11" type="ORF">FYJ83_01485</name>
</gene>
<dbReference type="GO" id="GO:0005198">
    <property type="term" value="F:structural molecule activity"/>
    <property type="evidence" value="ECO:0007669"/>
    <property type="project" value="UniProtKB-UniRule"/>
</dbReference>
<dbReference type="InterPro" id="IPR053927">
    <property type="entry name" value="FlgK_helical"/>
</dbReference>
<evidence type="ECO:0000256" key="6">
    <source>
        <dbReference type="ARBA" id="ARBA00023143"/>
    </source>
</evidence>
<dbReference type="InterPro" id="IPR001444">
    <property type="entry name" value="Flag_bb_rod_N"/>
</dbReference>
<evidence type="ECO:0000256" key="1">
    <source>
        <dbReference type="ARBA" id="ARBA00004365"/>
    </source>
</evidence>
<keyword evidence="12" id="KW-1185">Reference proteome</keyword>
<dbReference type="GO" id="GO:0044780">
    <property type="term" value="P:bacterial-type flagellum assembly"/>
    <property type="evidence" value="ECO:0007669"/>
    <property type="project" value="InterPro"/>
</dbReference>